<reference evidence="1 2" key="1">
    <citation type="submission" date="2017-09" db="EMBL/GenBank/DDBJ databases">
        <title>Complete Genome Sequences of Two Strains of the Meat Spoilage Bacterium Brochothrix thermosphacta Isolated from Ground Chicken.</title>
        <authorList>
            <person name="Paoli G.C."/>
            <person name="Wijey C."/>
            <person name="Chen C.-Y."/>
            <person name="Nguyen L."/>
            <person name="Yan X."/>
            <person name="Irwin P.L."/>
        </authorList>
    </citation>
    <scope>NUCLEOTIDE SEQUENCE [LARGE SCALE GENOMIC DNA]</scope>
    <source>
        <strain evidence="1 2">BI</strain>
    </source>
</reference>
<dbReference type="InterPro" id="IPR044668">
    <property type="entry name" value="PuuD-like"/>
</dbReference>
<dbReference type="GO" id="GO:0005829">
    <property type="term" value="C:cytosol"/>
    <property type="evidence" value="ECO:0007669"/>
    <property type="project" value="TreeGrafter"/>
</dbReference>
<dbReference type="FunFam" id="3.40.50.880:FF:000030">
    <property type="entry name" value="Gamma-glutamyl-gamma-aminobutyrate hydrolase PuuD"/>
    <property type="match status" value="1"/>
</dbReference>
<sequence length="244" mass="26961">MKMKAMIGITGSIMKNGDQQFCDHNQTYVGHDYIEAIQAVDAIPLVLPVLINKDDVTAIISRIDGLIISGGYDVSPDMYQQDAHTLLGDTLKARDIYEMALIKEALHQKKPILGICRGMQLVNISFGGTLYQDISLMKPTAIQHIQSGAPSTSSHDIHIARESVLQAVFSQNTIAVNSFHHQVVHQVADGFKISAISEDGLIEAIESEGELHILGVQWHPEMLADMIPLFRHFVKETQVRQVAI</sequence>
<proteinExistence type="predicted"/>
<dbReference type="CDD" id="cd01745">
    <property type="entry name" value="GATase1_2"/>
    <property type="match status" value="1"/>
</dbReference>
<dbReference type="InterPro" id="IPR011697">
    <property type="entry name" value="Peptidase_C26"/>
</dbReference>
<dbReference type="EMBL" id="CP023483">
    <property type="protein sequence ID" value="ATF26442.1"/>
    <property type="molecule type" value="Genomic_DNA"/>
</dbReference>
<dbReference type="PANTHER" id="PTHR43235:SF1">
    <property type="entry name" value="GLUTAMINE AMIDOTRANSFERASE PB2B2.05-RELATED"/>
    <property type="match status" value="1"/>
</dbReference>
<dbReference type="GO" id="GO:0033969">
    <property type="term" value="F:gamma-glutamyl-gamma-aminobutyrate hydrolase activity"/>
    <property type="evidence" value="ECO:0007669"/>
    <property type="project" value="TreeGrafter"/>
</dbReference>
<dbReference type="SUPFAM" id="SSF52317">
    <property type="entry name" value="Class I glutamine amidotransferase-like"/>
    <property type="match status" value="1"/>
</dbReference>
<dbReference type="Gene3D" id="3.40.50.880">
    <property type="match status" value="1"/>
</dbReference>
<protein>
    <submittedName>
        <fullName evidence="1">Gamma-glutamyl-gamma-aminobutyrate hydrolase</fullName>
    </submittedName>
</protein>
<accession>A0A1D2K8Y2</accession>
<dbReference type="PANTHER" id="PTHR43235">
    <property type="entry name" value="GLUTAMINE AMIDOTRANSFERASE PB2B2.05-RELATED"/>
    <property type="match status" value="1"/>
</dbReference>
<gene>
    <name evidence="1" type="ORF">CNY62_08625</name>
</gene>
<keyword evidence="2" id="KW-1185">Reference proteome</keyword>
<dbReference type="Pfam" id="PF07722">
    <property type="entry name" value="Peptidase_C26"/>
    <property type="match status" value="1"/>
</dbReference>
<dbReference type="InterPro" id="IPR029062">
    <property type="entry name" value="Class_I_gatase-like"/>
</dbReference>
<dbReference type="KEGG" id="bths:CNY62_08625"/>
<name>A0A1D2K8Y2_BROTH</name>
<dbReference type="AlphaFoldDB" id="A0A1D2K8Y2"/>
<dbReference type="GO" id="GO:0006598">
    <property type="term" value="P:polyamine catabolic process"/>
    <property type="evidence" value="ECO:0007669"/>
    <property type="project" value="TreeGrafter"/>
</dbReference>
<keyword evidence="1" id="KW-0378">Hydrolase</keyword>
<organism evidence="1 2">
    <name type="scientific">Brochothrix thermosphacta</name>
    <name type="common">Microbacterium thermosphactum</name>
    <dbReference type="NCBI Taxonomy" id="2756"/>
    <lineage>
        <taxon>Bacteria</taxon>
        <taxon>Bacillati</taxon>
        <taxon>Bacillota</taxon>
        <taxon>Bacilli</taxon>
        <taxon>Bacillales</taxon>
        <taxon>Listeriaceae</taxon>
        <taxon>Brochothrix</taxon>
    </lineage>
</organism>
<evidence type="ECO:0000313" key="1">
    <source>
        <dbReference type="EMBL" id="ATF26442.1"/>
    </source>
</evidence>
<dbReference type="Proteomes" id="UP000243591">
    <property type="component" value="Chromosome"/>
</dbReference>
<dbReference type="PROSITE" id="PS51273">
    <property type="entry name" value="GATASE_TYPE_1"/>
    <property type="match status" value="1"/>
</dbReference>
<evidence type="ECO:0000313" key="2">
    <source>
        <dbReference type="Proteomes" id="UP000243591"/>
    </source>
</evidence>
<dbReference type="STRING" id="2756.BFR44_08735"/>